<evidence type="ECO:0000256" key="6">
    <source>
        <dbReference type="SAM" id="MobiDB-lite"/>
    </source>
</evidence>
<dbReference type="SMART" id="SM00581">
    <property type="entry name" value="PSP"/>
    <property type="match status" value="1"/>
</dbReference>
<accession>A0AA36FYU3</accession>
<gene>
    <name evidence="8" type="ORF">MSPICULIGERA_LOCUS11660</name>
</gene>
<dbReference type="InterPro" id="IPR006568">
    <property type="entry name" value="PSP_pro-rich"/>
</dbReference>
<evidence type="ECO:0000256" key="1">
    <source>
        <dbReference type="ARBA" id="ARBA00004123"/>
    </source>
</evidence>
<dbReference type="PANTHER" id="PTHR13316:SF0">
    <property type="entry name" value="ZINC FINGER CCHC DOMAIN-CONTAINING PROTEIN 8"/>
    <property type="match status" value="1"/>
</dbReference>
<feature type="region of interest" description="Disordered" evidence="6">
    <location>
        <begin position="1"/>
        <end position="26"/>
    </location>
</feature>
<sequence>MGKSKKKAKVQPVKPIELSEGELSDDSCEIVEPAEPTIDPEILVCEQYDNFVVDRVETQEHETAYEAEKHDSKDWSSDIYSKLLSHASVDTPPSAKQNKTPKASCWNCDGPHNMNACPERRNQRKINEARRQFQDSRRSQESLGRYHADEKEGESGGPSKFRVGRIGNELRRALGIGENDLPEYIYRMRRMGFIRGYPPAYLKQALTRQSSGDDTLHFHTDEPSLTVFNKKIVPRPNSIDDKKLFYYAGFNMHFPRLNDHEAHVFTIPPWETWVEMHTQAQIKVFEEEEARRAKEEAQASRKRKATPDATPTAPEKSRKLDGDDSLIFVDREPTTGTPMEQGGQATGSTEDTSVTPKATRIRGRSSGVSIGTPVARLTCSQTGADAEKEVPDLQCFTKGIVEFSMEEDQPSEKKGFFKRMFAQIKEKYTTQPE</sequence>
<keyword evidence="5" id="KW-0539">Nucleus</keyword>
<dbReference type="GO" id="GO:0071013">
    <property type="term" value="C:catalytic step 2 spliceosome"/>
    <property type="evidence" value="ECO:0007669"/>
    <property type="project" value="TreeGrafter"/>
</dbReference>
<dbReference type="AlphaFoldDB" id="A0AA36FYU3"/>
<organism evidence="8 9">
    <name type="scientific">Mesorhabditis spiculigera</name>
    <dbReference type="NCBI Taxonomy" id="96644"/>
    <lineage>
        <taxon>Eukaryota</taxon>
        <taxon>Metazoa</taxon>
        <taxon>Ecdysozoa</taxon>
        <taxon>Nematoda</taxon>
        <taxon>Chromadorea</taxon>
        <taxon>Rhabditida</taxon>
        <taxon>Rhabditina</taxon>
        <taxon>Rhabditomorpha</taxon>
        <taxon>Rhabditoidea</taxon>
        <taxon>Rhabditidae</taxon>
        <taxon>Mesorhabditinae</taxon>
        <taxon>Mesorhabditis</taxon>
    </lineage>
</organism>
<dbReference type="Proteomes" id="UP001177023">
    <property type="component" value="Unassembled WGS sequence"/>
</dbReference>
<name>A0AA36FYU3_9BILA</name>
<keyword evidence="4" id="KW-0862">Zinc</keyword>
<keyword evidence="9" id="KW-1185">Reference proteome</keyword>
<dbReference type="InterPro" id="IPR052115">
    <property type="entry name" value="NEXT_complex_subunit_ZCCHC8"/>
</dbReference>
<dbReference type="PANTHER" id="PTHR13316">
    <property type="entry name" value="ZINC FINGER, CCHC DOMAIN CONTAINING 8"/>
    <property type="match status" value="1"/>
</dbReference>
<feature type="non-terminal residue" evidence="8">
    <location>
        <position position="1"/>
    </location>
</feature>
<feature type="region of interest" description="Disordered" evidence="6">
    <location>
        <begin position="88"/>
        <end position="161"/>
    </location>
</feature>
<feature type="compositionally biased region" description="Polar residues" evidence="6">
    <location>
        <begin position="346"/>
        <end position="356"/>
    </location>
</feature>
<dbReference type="Pfam" id="PF04046">
    <property type="entry name" value="PSP"/>
    <property type="match status" value="1"/>
</dbReference>
<protein>
    <recommendedName>
        <fullName evidence="7">PSP proline-rich domain-containing protein</fullName>
    </recommendedName>
</protein>
<keyword evidence="2" id="KW-0479">Metal-binding</keyword>
<comment type="caution">
    <text evidence="8">The sequence shown here is derived from an EMBL/GenBank/DDBJ whole genome shotgun (WGS) entry which is preliminary data.</text>
</comment>
<evidence type="ECO:0000259" key="7">
    <source>
        <dbReference type="SMART" id="SM00581"/>
    </source>
</evidence>
<dbReference type="EMBL" id="CATQJA010002617">
    <property type="protein sequence ID" value="CAJ0573298.1"/>
    <property type="molecule type" value="Genomic_DNA"/>
</dbReference>
<comment type="subcellular location">
    <subcellularLocation>
        <location evidence="1">Nucleus</location>
    </subcellularLocation>
</comment>
<feature type="region of interest" description="Disordered" evidence="6">
    <location>
        <begin position="288"/>
        <end position="357"/>
    </location>
</feature>
<evidence type="ECO:0000256" key="5">
    <source>
        <dbReference type="ARBA" id="ARBA00023242"/>
    </source>
</evidence>
<feature type="compositionally biased region" description="Basic and acidic residues" evidence="6">
    <location>
        <begin position="289"/>
        <end position="299"/>
    </location>
</feature>
<reference evidence="8" key="1">
    <citation type="submission" date="2023-06" db="EMBL/GenBank/DDBJ databases">
        <authorList>
            <person name="Delattre M."/>
        </authorList>
    </citation>
    <scope>NUCLEOTIDE SEQUENCE</scope>
    <source>
        <strain evidence="8">AF72</strain>
    </source>
</reference>
<proteinExistence type="predicted"/>
<evidence type="ECO:0000313" key="9">
    <source>
        <dbReference type="Proteomes" id="UP001177023"/>
    </source>
</evidence>
<dbReference type="GO" id="GO:0008270">
    <property type="term" value="F:zinc ion binding"/>
    <property type="evidence" value="ECO:0007669"/>
    <property type="project" value="UniProtKB-KW"/>
</dbReference>
<evidence type="ECO:0000313" key="8">
    <source>
        <dbReference type="EMBL" id="CAJ0573298.1"/>
    </source>
</evidence>
<keyword evidence="3" id="KW-0863">Zinc-finger</keyword>
<dbReference type="GO" id="GO:0003723">
    <property type="term" value="F:RNA binding"/>
    <property type="evidence" value="ECO:0007669"/>
    <property type="project" value="TreeGrafter"/>
</dbReference>
<evidence type="ECO:0000256" key="4">
    <source>
        <dbReference type="ARBA" id="ARBA00022833"/>
    </source>
</evidence>
<evidence type="ECO:0000256" key="2">
    <source>
        <dbReference type="ARBA" id="ARBA00022723"/>
    </source>
</evidence>
<feature type="compositionally biased region" description="Basic and acidic residues" evidence="6">
    <location>
        <begin position="118"/>
        <end position="154"/>
    </location>
</feature>
<feature type="domain" description="PSP proline-rich" evidence="7">
    <location>
        <begin position="158"/>
        <end position="215"/>
    </location>
</feature>
<evidence type="ECO:0000256" key="3">
    <source>
        <dbReference type="ARBA" id="ARBA00022771"/>
    </source>
</evidence>